<keyword evidence="3" id="KW-1185">Reference proteome</keyword>
<dbReference type="eggNOG" id="ENOG502SMIS">
    <property type="taxonomic scope" value="Eukaryota"/>
</dbReference>
<evidence type="ECO:0000313" key="3">
    <source>
        <dbReference type="Proteomes" id="UP000002497"/>
    </source>
</evidence>
<reference evidence="3" key="1">
    <citation type="journal article" date="2010" name="Genome Res.">
        <title>Population genomic sequencing of Coccidioides fungi reveals recent hybridization and transposon control.</title>
        <authorList>
            <person name="Neafsey D.E."/>
            <person name="Barker B.M."/>
            <person name="Sharpton T.J."/>
            <person name="Stajich J.E."/>
            <person name="Park D.J."/>
            <person name="Whiston E."/>
            <person name="Hung C.-Y."/>
            <person name="McMahan C."/>
            <person name="White J."/>
            <person name="Sykes S."/>
            <person name="Heiman D."/>
            <person name="Young S."/>
            <person name="Zeng Q."/>
            <person name="Abouelleil A."/>
            <person name="Aftuck L."/>
            <person name="Bessette D."/>
            <person name="Brown A."/>
            <person name="FitzGerald M."/>
            <person name="Lui A."/>
            <person name="Macdonald J.P."/>
            <person name="Priest M."/>
            <person name="Orbach M.J."/>
            <person name="Galgiani J.N."/>
            <person name="Kirkland T.N."/>
            <person name="Cole G.T."/>
            <person name="Birren B.W."/>
            <person name="Henn M.R."/>
            <person name="Taylor J.W."/>
            <person name="Rounsley S.D."/>
        </authorList>
    </citation>
    <scope>NUCLEOTIDE SEQUENCE [LARGE SCALE GENOMIC DNA]</scope>
    <source>
        <strain evidence="3">RMSCC 757 / Silveira</strain>
    </source>
</reference>
<dbReference type="Pfam" id="PF09994">
    <property type="entry name" value="T6SS_Tle1-like_cat"/>
    <property type="match status" value="1"/>
</dbReference>
<dbReference type="HOGENOM" id="CLU_005049_0_2_1"/>
<organism evidence="3">
    <name type="scientific">Coccidioides posadasii (strain RMSCC 757 / Silveira)</name>
    <name type="common">Valley fever fungus</name>
    <dbReference type="NCBI Taxonomy" id="443226"/>
    <lineage>
        <taxon>Eukaryota</taxon>
        <taxon>Fungi</taxon>
        <taxon>Dikarya</taxon>
        <taxon>Ascomycota</taxon>
        <taxon>Pezizomycotina</taxon>
        <taxon>Eurotiomycetes</taxon>
        <taxon>Eurotiomycetidae</taxon>
        <taxon>Onygenales</taxon>
        <taxon>Onygenaceae</taxon>
        <taxon>Coccidioides</taxon>
    </lineage>
</organism>
<proteinExistence type="predicted"/>
<dbReference type="VEuPathDB" id="FungiDB:CPSG_05104"/>
<evidence type="ECO:0000259" key="1">
    <source>
        <dbReference type="Pfam" id="PF09994"/>
    </source>
</evidence>
<dbReference type="OrthoDB" id="3162439at2759"/>
<dbReference type="InterPro" id="IPR018712">
    <property type="entry name" value="Tle1-like_cat"/>
</dbReference>
<dbReference type="EMBL" id="GL636492">
    <property type="protein sequence ID" value="EFW18418.1"/>
    <property type="molecule type" value="Genomic_DNA"/>
</dbReference>
<dbReference type="VEuPathDB" id="FungiDB:D8B26_005203"/>
<sequence>MGTEAGEGRRLVLCFDGTGNRYKGNESDTNVVKIYEMLDRHNKKQYHYYQPGIGTFSTGSSGSGLTWFGRMRASMSQLFDQAVGRTFEYHVSCGYKFLMKYYEPGDDIYIFGFSRGAYTARFLAEMIEMVGLLSQGNEEMVQFIFASFSGVQQTRGKRIKTRKELEHDEYLQKFKRTFCRPDVRVHFLGLFDCVNSVAQFEIPFRRHSYRYIAKAPARHIRHAVSIHERRLKFKPALFVFEEQSKNADIKEVWFAGNHCDVGGGFRYEGGLKCLLSDIPLAWMVEEVFALEDTPAGKLAFQKSTIENLKHVKTGREMGEDLSSFSKPPLDAPLINIPKHHDFLSINRGASWGKTFLWWIIEILPFFTRLELEHDEWNPRYWPPNFGAERDIPQDAEIHNSVEEMCKAGLLKKMPKLGGDDAPLLKDPLIVFRVFMPWKWRFMPKKRIVLLDKYIGQPGLSGPQKKLAIMGS</sequence>
<dbReference type="STRING" id="443226.E9D674"/>
<dbReference type="PANTHER" id="PTHR33840">
    <property type="match status" value="1"/>
</dbReference>
<accession>E9D674</accession>
<reference evidence="3" key="2">
    <citation type="submission" date="2010-03" db="EMBL/GenBank/DDBJ databases">
        <title>The genome sequence of Coccidioides posadasii strain Silveira.</title>
        <authorList>
            <consortium name="The Broad Institute Genome Sequencing Center for Infectious Disease"/>
            <person name="Neafsey D."/>
            <person name="Orbach M."/>
            <person name="Henn M.R."/>
            <person name="Cole G.T."/>
            <person name="Galgiani J."/>
            <person name="Gardner M.J."/>
            <person name="Kirkland T.N."/>
            <person name="Taylor J.W."/>
            <person name="Young S.K."/>
            <person name="Zeng Q."/>
            <person name="Koehrsen M."/>
            <person name="Alvarado L."/>
            <person name="Berlin A."/>
            <person name="Borenstein D."/>
            <person name="Chapman S.B."/>
            <person name="Chen Z."/>
            <person name="Engels R."/>
            <person name="Freedman E."/>
            <person name="Gellesch M."/>
            <person name="Goldberg J."/>
            <person name="Griggs A."/>
            <person name="Gujja S."/>
            <person name="Heilman E."/>
            <person name="Heiman D."/>
            <person name="Howarth C."/>
            <person name="Jen D."/>
            <person name="Larson L."/>
            <person name="Mehta T."/>
            <person name="Neiman D."/>
            <person name="Park D."/>
            <person name="Pearson M."/>
            <person name="Richards J."/>
            <person name="Roberts A."/>
            <person name="Saif S."/>
            <person name="Shea T."/>
            <person name="Shenoy N."/>
            <person name="Sisk P."/>
            <person name="Stolte C."/>
            <person name="Sykes S."/>
            <person name="Walk T."/>
            <person name="White J."/>
            <person name="Yandava C."/>
            <person name="Haas B."/>
            <person name="Nusbaum C."/>
            <person name="Birren B."/>
        </authorList>
    </citation>
    <scope>NUCLEOTIDE SEQUENCE [LARGE SCALE GENOMIC DNA]</scope>
    <source>
        <strain evidence="3">RMSCC 757 / Silveira</strain>
    </source>
</reference>
<dbReference type="OMA" id="FAGNHCD"/>
<feature type="domain" description="T6SS Phospholipase effector Tle1-like catalytic" evidence="1">
    <location>
        <begin position="9"/>
        <end position="286"/>
    </location>
</feature>
<evidence type="ECO:0000313" key="2">
    <source>
        <dbReference type="EMBL" id="EFW18418.1"/>
    </source>
</evidence>
<gene>
    <name evidence="2" type="ORF">CPSG_05104</name>
</gene>
<dbReference type="Proteomes" id="UP000002497">
    <property type="component" value="Unassembled WGS sequence"/>
</dbReference>
<dbReference type="PANTHER" id="PTHR33840:SF2">
    <property type="entry name" value="TLE1 PHOSPHOLIPASE DOMAIN-CONTAINING PROTEIN"/>
    <property type="match status" value="1"/>
</dbReference>
<protein>
    <recommendedName>
        <fullName evidence="1">T6SS Phospholipase effector Tle1-like catalytic domain-containing protein</fullName>
    </recommendedName>
</protein>
<name>E9D674_COCPS</name>
<dbReference type="AlphaFoldDB" id="E9D674"/>